<keyword evidence="1" id="KW-0812">Transmembrane</keyword>
<organism evidence="3 4">
    <name type="scientific">Brevibacillus centrosporus</name>
    <dbReference type="NCBI Taxonomy" id="54910"/>
    <lineage>
        <taxon>Bacteria</taxon>
        <taxon>Bacillati</taxon>
        <taxon>Bacillota</taxon>
        <taxon>Bacilli</taxon>
        <taxon>Bacillales</taxon>
        <taxon>Paenibacillaceae</taxon>
        <taxon>Brevibacillus</taxon>
    </lineage>
</organism>
<dbReference type="SMART" id="SM00014">
    <property type="entry name" value="acidPPc"/>
    <property type="match status" value="1"/>
</dbReference>
<name>A0A1I3U0Z3_9BACL</name>
<feature type="transmembrane region" description="Helical" evidence="1">
    <location>
        <begin position="7"/>
        <end position="29"/>
    </location>
</feature>
<proteinExistence type="predicted"/>
<dbReference type="AlphaFoldDB" id="A0A1I3U0Z3"/>
<dbReference type="Proteomes" id="UP000198915">
    <property type="component" value="Unassembled WGS sequence"/>
</dbReference>
<keyword evidence="4" id="KW-1185">Reference proteome</keyword>
<dbReference type="InterPro" id="IPR036938">
    <property type="entry name" value="PAP2/HPO_sf"/>
</dbReference>
<evidence type="ECO:0000313" key="3">
    <source>
        <dbReference type="EMBL" id="SFJ75447.1"/>
    </source>
</evidence>
<dbReference type="Pfam" id="PF01569">
    <property type="entry name" value="PAP2"/>
    <property type="match status" value="1"/>
</dbReference>
<sequence>MIQSKRGAGLIAIAVVFAAISAAMIGLFLTGRVRGMDDAGFAAAAFVRTEEWTSFFHVFTYLGSAVVLAPLGVTFIVFLFVKRWKAEAVVLLLVLGGGELLNEIMKAIFARPRPTDFHLIPLPESFSFPSGHAMIAPAFYCMLAFFISRWQEKKGWAVFVQPLMLALVVLLSVSRVYLGVHFLSDVVTGFCLAMCGYCFVRYGYERHLERKRDTVQPVIPTR</sequence>
<evidence type="ECO:0000259" key="2">
    <source>
        <dbReference type="SMART" id="SM00014"/>
    </source>
</evidence>
<dbReference type="RefSeq" id="WP_092268043.1">
    <property type="nucleotide sequence ID" value="NZ_FORT01000005.1"/>
</dbReference>
<accession>A0A1I3U0Z3</accession>
<feature type="transmembrane region" description="Helical" evidence="1">
    <location>
        <begin position="58"/>
        <end position="81"/>
    </location>
</feature>
<dbReference type="PANTHER" id="PTHR14969:SF13">
    <property type="entry name" value="AT30094P"/>
    <property type="match status" value="1"/>
</dbReference>
<keyword evidence="1" id="KW-1133">Transmembrane helix</keyword>
<evidence type="ECO:0000256" key="1">
    <source>
        <dbReference type="SAM" id="Phobius"/>
    </source>
</evidence>
<feature type="domain" description="Phosphatidic acid phosphatase type 2/haloperoxidase" evidence="2">
    <location>
        <begin position="89"/>
        <end position="201"/>
    </location>
</feature>
<feature type="transmembrane region" description="Helical" evidence="1">
    <location>
        <begin position="129"/>
        <end position="147"/>
    </location>
</feature>
<evidence type="ECO:0000313" key="4">
    <source>
        <dbReference type="Proteomes" id="UP000198915"/>
    </source>
</evidence>
<protein>
    <submittedName>
        <fullName evidence="3">Undecaprenyl-diphosphatase</fullName>
    </submittedName>
</protein>
<dbReference type="PANTHER" id="PTHR14969">
    <property type="entry name" value="SPHINGOSINE-1-PHOSPHATE PHOSPHOHYDROLASE"/>
    <property type="match status" value="1"/>
</dbReference>
<feature type="transmembrane region" description="Helical" evidence="1">
    <location>
        <begin position="159"/>
        <end position="180"/>
    </location>
</feature>
<feature type="transmembrane region" description="Helical" evidence="1">
    <location>
        <begin position="186"/>
        <end position="204"/>
    </location>
</feature>
<dbReference type="Gene3D" id="1.20.144.10">
    <property type="entry name" value="Phosphatidic acid phosphatase type 2/haloperoxidase"/>
    <property type="match status" value="2"/>
</dbReference>
<dbReference type="STRING" id="1884381.SAMN05518846_105144"/>
<dbReference type="InterPro" id="IPR000326">
    <property type="entry name" value="PAP2/HPO"/>
</dbReference>
<dbReference type="SUPFAM" id="SSF48317">
    <property type="entry name" value="Acid phosphatase/Vanadium-dependent haloperoxidase"/>
    <property type="match status" value="1"/>
</dbReference>
<dbReference type="EMBL" id="FORT01000005">
    <property type="protein sequence ID" value="SFJ75447.1"/>
    <property type="molecule type" value="Genomic_DNA"/>
</dbReference>
<keyword evidence="1" id="KW-0472">Membrane</keyword>
<dbReference type="CDD" id="cd03392">
    <property type="entry name" value="PAP2_like_2"/>
    <property type="match status" value="1"/>
</dbReference>
<feature type="transmembrane region" description="Helical" evidence="1">
    <location>
        <begin position="88"/>
        <end position="109"/>
    </location>
</feature>
<reference evidence="4" key="1">
    <citation type="submission" date="2016-10" db="EMBL/GenBank/DDBJ databases">
        <authorList>
            <person name="Varghese N."/>
            <person name="Submissions S."/>
        </authorList>
    </citation>
    <scope>NUCLEOTIDE SEQUENCE [LARGE SCALE GENOMIC DNA]</scope>
    <source>
        <strain evidence="4">OK042</strain>
    </source>
</reference>
<gene>
    <name evidence="3" type="ORF">SAMN05518846_105144</name>
</gene>